<dbReference type="InterPro" id="IPR006016">
    <property type="entry name" value="UspA"/>
</dbReference>
<dbReference type="PRINTS" id="PR01438">
    <property type="entry name" value="UNVRSLSTRESS"/>
</dbReference>
<dbReference type="PANTHER" id="PTHR46989:SF3">
    <property type="entry name" value="USPA DOMAIN-CONTAINING PROTEIN"/>
    <property type="match status" value="1"/>
</dbReference>
<dbReference type="EnsemblMetazoa" id="G30897.7">
    <property type="protein sequence ID" value="G30897.7:cds"/>
    <property type="gene ID" value="G30897"/>
</dbReference>
<evidence type="ECO:0000313" key="2">
    <source>
        <dbReference type="EnsemblMetazoa" id="G30897.7:cds"/>
    </source>
</evidence>
<accession>A0A8W8LZR2</accession>
<evidence type="ECO:0000313" key="3">
    <source>
        <dbReference type="Proteomes" id="UP000005408"/>
    </source>
</evidence>
<dbReference type="Pfam" id="PF00582">
    <property type="entry name" value="Usp"/>
    <property type="match status" value="1"/>
</dbReference>
<reference evidence="2" key="1">
    <citation type="submission" date="2022-08" db="UniProtKB">
        <authorList>
            <consortium name="EnsemblMetazoa"/>
        </authorList>
    </citation>
    <scope>IDENTIFICATION</scope>
    <source>
        <strain evidence="2">05x7-T-G4-1.051#20</strain>
    </source>
</reference>
<dbReference type="EnsemblMetazoa" id="G30897.6">
    <property type="protein sequence ID" value="G30897.6:cds"/>
    <property type="gene ID" value="G30897"/>
</dbReference>
<protein>
    <recommendedName>
        <fullName evidence="1">UspA domain-containing protein</fullName>
    </recommendedName>
</protein>
<dbReference type="Proteomes" id="UP000005408">
    <property type="component" value="Unassembled WGS sequence"/>
</dbReference>
<dbReference type="Gene3D" id="3.40.50.620">
    <property type="entry name" value="HUPs"/>
    <property type="match status" value="1"/>
</dbReference>
<dbReference type="OrthoDB" id="843225at2759"/>
<name>A0A8W8LZR2_MAGGI</name>
<proteinExistence type="predicted"/>
<dbReference type="OMA" id="YRVILYH"/>
<dbReference type="InterPro" id="IPR006015">
    <property type="entry name" value="Universal_stress_UspA"/>
</dbReference>
<dbReference type="PANTHER" id="PTHR46989">
    <property type="entry name" value="USP DOMAIN-CONTAINING PROTEIN"/>
    <property type="match status" value="1"/>
</dbReference>
<organism evidence="2 3">
    <name type="scientific">Magallana gigas</name>
    <name type="common">Pacific oyster</name>
    <name type="synonym">Crassostrea gigas</name>
    <dbReference type="NCBI Taxonomy" id="29159"/>
    <lineage>
        <taxon>Eukaryota</taxon>
        <taxon>Metazoa</taxon>
        <taxon>Spiralia</taxon>
        <taxon>Lophotrochozoa</taxon>
        <taxon>Mollusca</taxon>
        <taxon>Bivalvia</taxon>
        <taxon>Autobranchia</taxon>
        <taxon>Pteriomorphia</taxon>
        <taxon>Ostreida</taxon>
        <taxon>Ostreoidea</taxon>
        <taxon>Ostreidae</taxon>
        <taxon>Magallana</taxon>
    </lineage>
</organism>
<keyword evidence="3" id="KW-1185">Reference proteome</keyword>
<dbReference type="InterPro" id="IPR014729">
    <property type="entry name" value="Rossmann-like_a/b/a_fold"/>
</dbReference>
<sequence>MALVVVAIDESKFAQYAFKFYAEHLHKPSYRVILYHALENLFAKDISAARLAEYNSKCEKKTAALTELYTKLAEDRQIEVEIRVEKVGVRPEHAISDFITQEKPKFVVTGTRGVGVVRRTILGSTSDFILHHANCPVVICTMEDP</sequence>
<dbReference type="EnsemblMetazoa" id="G30897.8">
    <property type="protein sequence ID" value="G30897.8:cds"/>
    <property type="gene ID" value="G30897"/>
</dbReference>
<dbReference type="AlphaFoldDB" id="A0A8W8LZR2"/>
<evidence type="ECO:0000259" key="1">
    <source>
        <dbReference type="Pfam" id="PF00582"/>
    </source>
</evidence>
<dbReference type="CDD" id="cd23659">
    <property type="entry name" value="USP_At3g01520-like"/>
    <property type="match status" value="1"/>
</dbReference>
<feature type="domain" description="UspA" evidence="1">
    <location>
        <begin position="4"/>
        <end position="140"/>
    </location>
</feature>
<dbReference type="EnsemblMetazoa" id="G30897.5">
    <property type="protein sequence ID" value="G30897.5:cds"/>
    <property type="gene ID" value="G30897"/>
</dbReference>
<dbReference type="SUPFAM" id="SSF52402">
    <property type="entry name" value="Adenine nucleotide alpha hydrolases-like"/>
    <property type="match status" value="1"/>
</dbReference>